<evidence type="ECO:0000313" key="2">
    <source>
        <dbReference type="EMBL" id="MBD3708818.1"/>
    </source>
</evidence>
<proteinExistence type="predicted"/>
<protein>
    <submittedName>
        <fullName evidence="2">Uncharacterized protein</fullName>
    </submittedName>
</protein>
<dbReference type="AlphaFoldDB" id="A0A927DK87"/>
<dbReference type="EMBL" id="JACXTE010000006">
    <property type="protein sequence ID" value="MBD3708818.1"/>
    <property type="molecule type" value="Genomic_DNA"/>
</dbReference>
<organism evidence="2 3">
    <name type="scientific">Klebsiella pneumoniae</name>
    <dbReference type="NCBI Taxonomy" id="573"/>
    <lineage>
        <taxon>Bacteria</taxon>
        <taxon>Pseudomonadati</taxon>
        <taxon>Pseudomonadota</taxon>
        <taxon>Gammaproteobacteria</taxon>
        <taxon>Enterobacterales</taxon>
        <taxon>Enterobacteriaceae</taxon>
        <taxon>Klebsiella/Raoultella group</taxon>
        <taxon>Klebsiella</taxon>
        <taxon>Klebsiella pneumoniae complex</taxon>
    </lineage>
</organism>
<gene>
    <name evidence="2" type="ORF">IE987_30840</name>
</gene>
<reference evidence="2" key="1">
    <citation type="submission" date="2020-07" db="EMBL/GenBank/DDBJ databases">
        <title>Clinical and genomic characterization of carbapenemase-producing Enterobacterales causing secondary infections during the COVID-19 crisis at a New York City hospital.</title>
        <authorList>
            <person name="Gomez-Simmonds A."/>
            <person name="Annavajhala M.K."/>
            <person name="Uhlemann A.-C."/>
        </authorList>
    </citation>
    <scope>NUCLEOTIDE SEQUENCE</scope>
    <source>
        <strain evidence="2">NK1593</strain>
    </source>
</reference>
<accession>A0A927DK87</accession>
<feature type="compositionally biased region" description="Basic and acidic residues" evidence="1">
    <location>
        <begin position="7"/>
        <end position="20"/>
    </location>
</feature>
<evidence type="ECO:0000313" key="3">
    <source>
        <dbReference type="Proteomes" id="UP000657739"/>
    </source>
</evidence>
<evidence type="ECO:0000256" key="1">
    <source>
        <dbReference type="SAM" id="MobiDB-lite"/>
    </source>
</evidence>
<sequence>MAAYKGRRPEGGGPDKKLEPAAKTSRRRPYPVLMAWRQFISCPSPGGPGDLSF</sequence>
<name>A0A927DK87_KLEPN</name>
<feature type="region of interest" description="Disordered" evidence="1">
    <location>
        <begin position="1"/>
        <end position="27"/>
    </location>
</feature>
<comment type="caution">
    <text evidence="2">The sequence shown here is derived from an EMBL/GenBank/DDBJ whole genome shotgun (WGS) entry which is preliminary data.</text>
</comment>
<dbReference type="Proteomes" id="UP000657739">
    <property type="component" value="Unassembled WGS sequence"/>
</dbReference>